<dbReference type="SUPFAM" id="SSF47413">
    <property type="entry name" value="lambda repressor-like DNA-binding domains"/>
    <property type="match status" value="1"/>
</dbReference>
<sequence>MARTTTPVPRGPAVHPDAAAVAQAFAPARLTMARELAGMRKRDLADAIDRTAAAVSQYELGQSRPSGETLHRCAAALDVPVSFFTTGRPHLRLDTASAHFRSLRSTTAHQRQQALAHVELLWELIDQLDQVIELPAVDLGPDAAASDPAATAVLVREAWGVPSGPVVHLVRTLERRGIVLTQLPGVDAETIDAFSAALHGRPMIVLSHKGNPMRQRFSVAHELGHLLLHPEPAPGSRVHEREANTFAAELLMPAAEIRDRLPTPVDVTALKETADGYGVSVAALAYRGKDLGVYSESTLRRVMATLTGLGWRTDEPVGSRYPGERPELLVRAAELAAGHGLPLPLLAARLHLPLPRLRDLLGMAAPRPHLRLV</sequence>
<dbReference type="PANTHER" id="PTHR43236:SF1">
    <property type="entry name" value="BLL7220 PROTEIN"/>
    <property type="match status" value="1"/>
</dbReference>
<evidence type="ECO:0000313" key="3">
    <source>
        <dbReference type="EMBL" id="TDV43606.1"/>
    </source>
</evidence>
<dbReference type="GO" id="GO:0003677">
    <property type="term" value="F:DNA binding"/>
    <property type="evidence" value="ECO:0007669"/>
    <property type="project" value="InterPro"/>
</dbReference>
<dbReference type="Proteomes" id="UP000294927">
    <property type="component" value="Unassembled WGS sequence"/>
</dbReference>
<evidence type="ECO:0000256" key="1">
    <source>
        <dbReference type="ARBA" id="ARBA00007227"/>
    </source>
</evidence>
<dbReference type="InterPro" id="IPR001387">
    <property type="entry name" value="Cro/C1-type_HTH"/>
</dbReference>
<comment type="similarity">
    <text evidence="1">Belongs to the short-chain fatty acyl-CoA assimilation regulator (ScfR) family.</text>
</comment>
<dbReference type="Pfam" id="PF06114">
    <property type="entry name" value="Peptidase_M78"/>
    <property type="match status" value="1"/>
</dbReference>
<dbReference type="InterPro" id="IPR010982">
    <property type="entry name" value="Lambda_DNA-bd_dom_sf"/>
</dbReference>
<dbReference type="SMART" id="SM00530">
    <property type="entry name" value="HTH_XRE"/>
    <property type="match status" value="1"/>
</dbReference>
<dbReference type="Gene3D" id="1.10.10.2910">
    <property type="match status" value="1"/>
</dbReference>
<name>A0A4R7V7F5_9PSEU</name>
<dbReference type="PANTHER" id="PTHR43236">
    <property type="entry name" value="ANTITOXIN HIGA1"/>
    <property type="match status" value="1"/>
</dbReference>
<evidence type="ECO:0000313" key="4">
    <source>
        <dbReference type="Proteomes" id="UP000294927"/>
    </source>
</evidence>
<reference evidence="3 4" key="1">
    <citation type="submission" date="2019-03" db="EMBL/GenBank/DDBJ databases">
        <title>Genomic Encyclopedia of Archaeal and Bacterial Type Strains, Phase II (KMG-II): from individual species to whole genera.</title>
        <authorList>
            <person name="Goeker M."/>
        </authorList>
    </citation>
    <scope>NUCLEOTIDE SEQUENCE [LARGE SCALE GENOMIC DNA]</scope>
    <source>
        <strain evidence="3 4">DSM 45499</strain>
    </source>
</reference>
<dbReference type="InterPro" id="IPR010359">
    <property type="entry name" value="IrrE_HExxH"/>
</dbReference>
<dbReference type="AlphaFoldDB" id="A0A4R7V7F5"/>
<dbReference type="PROSITE" id="PS50943">
    <property type="entry name" value="HTH_CROC1"/>
    <property type="match status" value="1"/>
</dbReference>
<feature type="domain" description="HTH cro/C1-type" evidence="2">
    <location>
        <begin position="30"/>
        <end position="84"/>
    </location>
</feature>
<accession>A0A4R7V7F5</accession>
<organism evidence="3 4">
    <name type="scientific">Actinophytocola oryzae</name>
    <dbReference type="NCBI Taxonomy" id="502181"/>
    <lineage>
        <taxon>Bacteria</taxon>
        <taxon>Bacillati</taxon>
        <taxon>Actinomycetota</taxon>
        <taxon>Actinomycetes</taxon>
        <taxon>Pseudonocardiales</taxon>
        <taxon>Pseudonocardiaceae</taxon>
    </lineage>
</organism>
<dbReference type="Pfam" id="PF01381">
    <property type="entry name" value="HTH_3"/>
    <property type="match status" value="1"/>
</dbReference>
<keyword evidence="4" id="KW-1185">Reference proteome</keyword>
<dbReference type="EMBL" id="SOCP01000015">
    <property type="protein sequence ID" value="TDV43606.1"/>
    <property type="molecule type" value="Genomic_DNA"/>
</dbReference>
<dbReference type="CDD" id="cd00093">
    <property type="entry name" value="HTH_XRE"/>
    <property type="match status" value="1"/>
</dbReference>
<gene>
    <name evidence="3" type="ORF">CLV71_11568</name>
</gene>
<dbReference type="OrthoDB" id="9794834at2"/>
<dbReference type="InterPro" id="IPR052345">
    <property type="entry name" value="Rad_response_metalloprotease"/>
</dbReference>
<dbReference type="Gene3D" id="1.10.260.40">
    <property type="entry name" value="lambda repressor-like DNA-binding domains"/>
    <property type="match status" value="1"/>
</dbReference>
<evidence type="ECO:0000259" key="2">
    <source>
        <dbReference type="PROSITE" id="PS50943"/>
    </source>
</evidence>
<proteinExistence type="inferred from homology"/>
<protein>
    <submittedName>
        <fullName evidence="3">Zn-dependent peptidase ImmA (M78 family)</fullName>
    </submittedName>
</protein>
<comment type="caution">
    <text evidence="3">The sequence shown here is derived from an EMBL/GenBank/DDBJ whole genome shotgun (WGS) entry which is preliminary data.</text>
</comment>